<dbReference type="PANTHER" id="PTHR47966:SF65">
    <property type="entry name" value="ASPARTIC-TYPE ENDOPEPTIDASE"/>
    <property type="match status" value="1"/>
</dbReference>
<organism evidence="9 10">
    <name type="scientific">Fusarium longipes</name>
    <dbReference type="NCBI Taxonomy" id="694270"/>
    <lineage>
        <taxon>Eukaryota</taxon>
        <taxon>Fungi</taxon>
        <taxon>Dikarya</taxon>
        <taxon>Ascomycota</taxon>
        <taxon>Pezizomycotina</taxon>
        <taxon>Sordariomycetes</taxon>
        <taxon>Hypocreomycetidae</taxon>
        <taxon>Hypocreales</taxon>
        <taxon>Nectriaceae</taxon>
        <taxon>Fusarium</taxon>
    </lineage>
</organism>
<feature type="signal peptide" evidence="7">
    <location>
        <begin position="1"/>
        <end position="20"/>
    </location>
</feature>
<evidence type="ECO:0000256" key="2">
    <source>
        <dbReference type="ARBA" id="ARBA00022670"/>
    </source>
</evidence>
<keyword evidence="4" id="KW-0064">Aspartyl protease</keyword>
<dbReference type="STRING" id="694270.A0A395T293"/>
<dbReference type="GO" id="GO:0004190">
    <property type="term" value="F:aspartic-type endopeptidase activity"/>
    <property type="evidence" value="ECO:0007669"/>
    <property type="project" value="UniProtKB-KW"/>
</dbReference>
<evidence type="ECO:0000313" key="9">
    <source>
        <dbReference type="EMBL" id="RGP78828.1"/>
    </source>
</evidence>
<feature type="active site" evidence="6">
    <location>
        <position position="86"/>
    </location>
</feature>
<evidence type="ECO:0000256" key="3">
    <source>
        <dbReference type="ARBA" id="ARBA00022729"/>
    </source>
</evidence>
<evidence type="ECO:0000256" key="5">
    <source>
        <dbReference type="ARBA" id="ARBA00022801"/>
    </source>
</evidence>
<dbReference type="GO" id="GO:0006508">
    <property type="term" value="P:proteolysis"/>
    <property type="evidence" value="ECO:0007669"/>
    <property type="project" value="UniProtKB-KW"/>
</dbReference>
<dbReference type="PANTHER" id="PTHR47966">
    <property type="entry name" value="BETA-SITE APP-CLEAVING ENZYME, ISOFORM A-RELATED"/>
    <property type="match status" value="1"/>
</dbReference>
<dbReference type="CDD" id="cd05474">
    <property type="entry name" value="SAP_like"/>
    <property type="match status" value="1"/>
</dbReference>
<keyword evidence="5" id="KW-0378">Hydrolase</keyword>
<evidence type="ECO:0000256" key="7">
    <source>
        <dbReference type="SAM" id="SignalP"/>
    </source>
</evidence>
<sequence>MKGSSSLLLASSTLLSAANGLQLNKRHDPAVVTVNFEKKARHGSGSLARRADDVVGIDVDKHGTHFLYWANFTIGTPPQNLYAEVDTGSADLLVLTDEIEACKKKDCRGGIFSVSESRTFEWVDSEDEASGSFGSGESWSGYYANDTFTFGDVTLDGFQFVSTSAFNSTTSGIFSIFGVGLPRNQHAKNKYPSLPYALRNAGEINTAAYSLWLDDDQQGRFLFGGVNKAKYSDPLVTFPIPNSEPNLAEKLLVVLEGFGTTNDGNSTSIDFTPRSVLLDSGTVKSRLTQEMVLHILKALDGVIAESYGAVVPCDLGSKYTLDFTFGELTISVPLDNFSYRFKYDIGIDGVSYCRILYKPEATTIILGDDFLRGAYVVYDYENMEISLAQYKSDGGKDDIHEIIKSVPGASKTNNIPMEFEAYYGSEMGNPTSAPEGIKIATLTVISSGTGQPTETGGSKSEDDEYSAAVTSLPRSVTGAIALGCVAGAFLMW</sequence>
<keyword evidence="2" id="KW-0645">Protease</keyword>
<dbReference type="EMBL" id="PXOG01000057">
    <property type="protein sequence ID" value="RGP78828.1"/>
    <property type="molecule type" value="Genomic_DNA"/>
</dbReference>
<dbReference type="Pfam" id="PF00026">
    <property type="entry name" value="Asp"/>
    <property type="match status" value="1"/>
</dbReference>
<evidence type="ECO:0000313" key="10">
    <source>
        <dbReference type="Proteomes" id="UP000266234"/>
    </source>
</evidence>
<dbReference type="OrthoDB" id="771136at2759"/>
<dbReference type="Gene3D" id="2.40.70.10">
    <property type="entry name" value="Acid Proteases"/>
    <property type="match status" value="2"/>
</dbReference>
<feature type="active site" evidence="6">
    <location>
        <position position="279"/>
    </location>
</feature>
<dbReference type="PRINTS" id="PR00792">
    <property type="entry name" value="PEPSIN"/>
</dbReference>
<feature type="chain" id="PRO_5017342300" description="Peptidase A1 domain-containing protein" evidence="7">
    <location>
        <begin position="21"/>
        <end position="492"/>
    </location>
</feature>
<dbReference type="InterPro" id="IPR033121">
    <property type="entry name" value="PEPTIDASE_A1"/>
</dbReference>
<keyword evidence="3 7" id="KW-0732">Signal</keyword>
<dbReference type="AlphaFoldDB" id="A0A395T293"/>
<keyword evidence="10" id="KW-1185">Reference proteome</keyword>
<accession>A0A395T293</accession>
<protein>
    <recommendedName>
        <fullName evidence="8">Peptidase A1 domain-containing protein</fullName>
    </recommendedName>
</protein>
<proteinExistence type="inferred from homology"/>
<reference evidence="9 10" key="1">
    <citation type="journal article" date="2018" name="PLoS Pathog.">
        <title>Evolution of structural diversity of trichothecenes, a family of toxins produced by plant pathogenic and entomopathogenic fungi.</title>
        <authorList>
            <person name="Proctor R.H."/>
            <person name="McCormick S.P."/>
            <person name="Kim H.S."/>
            <person name="Cardoza R.E."/>
            <person name="Stanley A.M."/>
            <person name="Lindo L."/>
            <person name="Kelly A."/>
            <person name="Brown D.W."/>
            <person name="Lee T."/>
            <person name="Vaughan M.M."/>
            <person name="Alexander N.J."/>
            <person name="Busman M."/>
            <person name="Gutierrez S."/>
        </authorList>
    </citation>
    <scope>NUCLEOTIDE SEQUENCE [LARGE SCALE GENOMIC DNA]</scope>
    <source>
        <strain evidence="9 10">NRRL 20695</strain>
    </source>
</reference>
<gene>
    <name evidence="9" type="ORF">FLONG3_3027</name>
</gene>
<dbReference type="Proteomes" id="UP000266234">
    <property type="component" value="Unassembled WGS sequence"/>
</dbReference>
<comment type="similarity">
    <text evidence="1">Belongs to the peptidase A1 family.</text>
</comment>
<dbReference type="InterPro" id="IPR033876">
    <property type="entry name" value="SAP-like"/>
</dbReference>
<evidence type="ECO:0000256" key="1">
    <source>
        <dbReference type="ARBA" id="ARBA00007447"/>
    </source>
</evidence>
<dbReference type="InterPro" id="IPR021109">
    <property type="entry name" value="Peptidase_aspartic_dom_sf"/>
</dbReference>
<dbReference type="SUPFAM" id="SSF50630">
    <property type="entry name" value="Acid proteases"/>
    <property type="match status" value="1"/>
</dbReference>
<evidence type="ECO:0000256" key="4">
    <source>
        <dbReference type="ARBA" id="ARBA00022750"/>
    </source>
</evidence>
<comment type="caution">
    <text evidence="9">The sequence shown here is derived from an EMBL/GenBank/DDBJ whole genome shotgun (WGS) entry which is preliminary data.</text>
</comment>
<dbReference type="PROSITE" id="PS51767">
    <property type="entry name" value="PEPTIDASE_A1"/>
    <property type="match status" value="1"/>
</dbReference>
<evidence type="ECO:0000259" key="8">
    <source>
        <dbReference type="PROSITE" id="PS51767"/>
    </source>
</evidence>
<evidence type="ECO:0000256" key="6">
    <source>
        <dbReference type="PIRSR" id="PIRSR601461-1"/>
    </source>
</evidence>
<name>A0A395T293_9HYPO</name>
<feature type="domain" description="Peptidase A1" evidence="8">
    <location>
        <begin position="68"/>
        <end position="388"/>
    </location>
</feature>
<dbReference type="InterPro" id="IPR001461">
    <property type="entry name" value="Aspartic_peptidase_A1"/>
</dbReference>